<dbReference type="InterPro" id="IPR026031">
    <property type="entry name" value="Cyt_c_CcmB_bac"/>
</dbReference>
<evidence type="ECO:0000256" key="4">
    <source>
        <dbReference type="ARBA" id="ARBA00016452"/>
    </source>
</evidence>
<dbReference type="KEGG" id="hoh:Hoch_3360"/>
<organism evidence="13 14">
    <name type="scientific">Haliangium ochraceum (strain DSM 14365 / JCM 11303 / SMP-2)</name>
    <dbReference type="NCBI Taxonomy" id="502025"/>
    <lineage>
        <taxon>Bacteria</taxon>
        <taxon>Pseudomonadati</taxon>
        <taxon>Myxococcota</taxon>
        <taxon>Polyangia</taxon>
        <taxon>Haliangiales</taxon>
        <taxon>Kofleriaceae</taxon>
        <taxon>Haliangium</taxon>
    </lineage>
</organism>
<evidence type="ECO:0000256" key="12">
    <source>
        <dbReference type="SAM" id="Phobius"/>
    </source>
</evidence>
<evidence type="ECO:0000313" key="14">
    <source>
        <dbReference type="Proteomes" id="UP000001880"/>
    </source>
</evidence>
<evidence type="ECO:0000256" key="2">
    <source>
        <dbReference type="ARBA" id="ARBA00004429"/>
    </source>
</evidence>
<dbReference type="Pfam" id="PF03379">
    <property type="entry name" value="CcmB"/>
    <property type="match status" value="1"/>
</dbReference>
<evidence type="ECO:0000256" key="6">
    <source>
        <dbReference type="ARBA" id="ARBA00022475"/>
    </source>
</evidence>
<dbReference type="InterPro" id="IPR003544">
    <property type="entry name" value="Cyt_c_biogenesis_CcmB"/>
</dbReference>
<dbReference type="STRING" id="502025.Hoch_3360"/>
<proteinExistence type="inferred from homology"/>
<keyword evidence="7" id="KW-0997">Cell inner membrane</keyword>
<comment type="similarity">
    <text evidence="3">Belongs to the CcmB/CycW/HelB family.</text>
</comment>
<feature type="transmembrane region" description="Helical" evidence="12">
    <location>
        <begin position="183"/>
        <end position="201"/>
    </location>
</feature>
<dbReference type="Proteomes" id="UP000001880">
    <property type="component" value="Chromosome"/>
</dbReference>
<dbReference type="GO" id="GO:0017004">
    <property type="term" value="P:cytochrome complex assembly"/>
    <property type="evidence" value="ECO:0007669"/>
    <property type="project" value="UniProtKB-KW"/>
</dbReference>
<dbReference type="eggNOG" id="COG2386">
    <property type="taxonomic scope" value="Bacteria"/>
</dbReference>
<reference evidence="13 14" key="1">
    <citation type="journal article" date="2010" name="Stand. Genomic Sci.">
        <title>Complete genome sequence of Haliangium ochraceum type strain (SMP-2).</title>
        <authorList>
            <consortium name="US DOE Joint Genome Institute (JGI-PGF)"/>
            <person name="Ivanova N."/>
            <person name="Daum C."/>
            <person name="Lang E."/>
            <person name="Abt B."/>
            <person name="Kopitz M."/>
            <person name="Saunders E."/>
            <person name="Lapidus A."/>
            <person name="Lucas S."/>
            <person name="Glavina Del Rio T."/>
            <person name="Nolan M."/>
            <person name="Tice H."/>
            <person name="Copeland A."/>
            <person name="Cheng J.F."/>
            <person name="Chen F."/>
            <person name="Bruce D."/>
            <person name="Goodwin L."/>
            <person name="Pitluck S."/>
            <person name="Mavromatis K."/>
            <person name="Pati A."/>
            <person name="Mikhailova N."/>
            <person name="Chen A."/>
            <person name="Palaniappan K."/>
            <person name="Land M."/>
            <person name="Hauser L."/>
            <person name="Chang Y.J."/>
            <person name="Jeffries C.D."/>
            <person name="Detter J.C."/>
            <person name="Brettin T."/>
            <person name="Rohde M."/>
            <person name="Goker M."/>
            <person name="Bristow J."/>
            <person name="Markowitz V."/>
            <person name="Eisen J.A."/>
            <person name="Hugenholtz P."/>
            <person name="Kyrpides N.C."/>
            <person name="Klenk H.P."/>
        </authorList>
    </citation>
    <scope>NUCLEOTIDE SEQUENCE [LARGE SCALE GENOMIC DNA]</scope>
    <source>
        <strain evidence="14">DSM 14365 / CIP 107738 / JCM 11303 / AJ 13395 / SMP-2</strain>
    </source>
</reference>
<feature type="transmembrane region" description="Helical" evidence="12">
    <location>
        <begin position="151"/>
        <end position="176"/>
    </location>
</feature>
<dbReference type="PANTHER" id="PTHR30070">
    <property type="entry name" value="HEME EXPORTER PROTEIN B"/>
    <property type="match status" value="1"/>
</dbReference>
<evidence type="ECO:0000256" key="8">
    <source>
        <dbReference type="ARBA" id="ARBA00022692"/>
    </source>
</evidence>
<keyword evidence="5" id="KW-0813">Transport</keyword>
<comment type="subcellular location">
    <subcellularLocation>
        <location evidence="2">Cell inner membrane</location>
        <topology evidence="2">Multi-pass membrane protein</topology>
    </subcellularLocation>
</comment>
<dbReference type="PIRSF" id="PIRSF002764">
    <property type="entry name" value="CcmB"/>
    <property type="match status" value="1"/>
</dbReference>
<feature type="transmembrane region" description="Helical" evidence="12">
    <location>
        <begin position="221"/>
        <end position="241"/>
    </location>
</feature>
<keyword evidence="9" id="KW-0201">Cytochrome c-type biogenesis</keyword>
<dbReference type="GO" id="GO:1903607">
    <property type="term" value="P:cytochrome c biosynthetic process"/>
    <property type="evidence" value="ECO:0007669"/>
    <property type="project" value="TreeGrafter"/>
</dbReference>
<protein>
    <recommendedName>
        <fullName evidence="4">Heme exporter protein B</fullName>
    </recommendedName>
</protein>
<evidence type="ECO:0000256" key="3">
    <source>
        <dbReference type="ARBA" id="ARBA00010544"/>
    </source>
</evidence>
<dbReference type="PRINTS" id="PR01414">
    <property type="entry name" value="CCMBBIOGNSIS"/>
</dbReference>
<feature type="transmembrane region" description="Helical" evidence="12">
    <location>
        <begin position="114"/>
        <end position="139"/>
    </location>
</feature>
<evidence type="ECO:0000256" key="5">
    <source>
        <dbReference type="ARBA" id="ARBA00022448"/>
    </source>
</evidence>
<comment type="function">
    <text evidence="1">Required for the export of heme to the periplasm for the biogenesis of c-type cytochromes.</text>
</comment>
<evidence type="ECO:0000256" key="1">
    <source>
        <dbReference type="ARBA" id="ARBA00002442"/>
    </source>
</evidence>
<evidence type="ECO:0000256" key="9">
    <source>
        <dbReference type="ARBA" id="ARBA00022748"/>
    </source>
</evidence>
<keyword evidence="14" id="KW-1185">Reference proteome</keyword>
<dbReference type="GO" id="GO:0005886">
    <property type="term" value="C:plasma membrane"/>
    <property type="evidence" value="ECO:0007669"/>
    <property type="project" value="UniProtKB-SubCell"/>
</dbReference>
<sequence length="247" mass="27064">MRGLPSLPVYPCAEYKQGPLEFLRNVATLAWKDLRVEFRSREILYTMAFFGVMIILIFSFAFVRQDGTVGDVVPGMLWVAVAFAGTLGLSRAFERERESDTMRALLLAPASRTAIFLGKAVAIVVFMGVVELVVVPLIALLFGAELFAHPLLLVTVLLLATAGYAIVGCVFAAMLLRVRARDVLLPVVLYPVLVPMLIAGTKATAALLPVAGVSELETAYFWIRFLCVYDAIFAVVALWTFESLVIE</sequence>
<dbReference type="GO" id="GO:0015232">
    <property type="term" value="F:heme transmembrane transporter activity"/>
    <property type="evidence" value="ECO:0007669"/>
    <property type="project" value="InterPro"/>
</dbReference>
<gene>
    <name evidence="13" type="ordered locus">Hoch_3360</name>
</gene>
<dbReference type="EMBL" id="CP001804">
    <property type="protein sequence ID" value="ACY15862.1"/>
    <property type="molecule type" value="Genomic_DNA"/>
</dbReference>
<evidence type="ECO:0000256" key="7">
    <source>
        <dbReference type="ARBA" id="ARBA00022519"/>
    </source>
</evidence>
<accession>D0LV21</accession>
<evidence type="ECO:0000313" key="13">
    <source>
        <dbReference type="EMBL" id="ACY15862.1"/>
    </source>
</evidence>
<dbReference type="PANTHER" id="PTHR30070:SF1">
    <property type="entry name" value="CYTOCHROME C BIOGENESIS B-RELATED"/>
    <property type="match status" value="1"/>
</dbReference>
<feature type="transmembrane region" description="Helical" evidence="12">
    <location>
        <begin position="43"/>
        <end position="63"/>
    </location>
</feature>
<evidence type="ECO:0000256" key="11">
    <source>
        <dbReference type="ARBA" id="ARBA00023136"/>
    </source>
</evidence>
<name>D0LV21_HALO1</name>
<feature type="transmembrane region" description="Helical" evidence="12">
    <location>
        <begin position="75"/>
        <end position="93"/>
    </location>
</feature>
<keyword evidence="11 12" id="KW-0472">Membrane</keyword>
<keyword evidence="8 12" id="KW-0812">Transmembrane</keyword>
<keyword evidence="6" id="KW-1003">Cell membrane</keyword>
<dbReference type="HOGENOM" id="CLU_079069_0_0_7"/>
<dbReference type="AlphaFoldDB" id="D0LV21"/>
<evidence type="ECO:0000256" key="10">
    <source>
        <dbReference type="ARBA" id="ARBA00022989"/>
    </source>
</evidence>
<keyword evidence="10 12" id="KW-1133">Transmembrane helix</keyword>